<feature type="region of interest" description="Disordered" evidence="1">
    <location>
        <begin position="820"/>
        <end position="862"/>
    </location>
</feature>
<protein>
    <submittedName>
        <fullName evidence="3">Uncharacterized protein</fullName>
    </submittedName>
</protein>
<feature type="region of interest" description="Disordered" evidence="1">
    <location>
        <begin position="933"/>
        <end position="981"/>
    </location>
</feature>
<keyword evidence="2" id="KW-0812">Transmembrane</keyword>
<dbReference type="Proteomes" id="UP001527925">
    <property type="component" value="Unassembled WGS sequence"/>
</dbReference>
<feature type="transmembrane region" description="Helical" evidence="2">
    <location>
        <begin position="36"/>
        <end position="56"/>
    </location>
</feature>
<feature type="region of interest" description="Disordered" evidence="1">
    <location>
        <begin position="891"/>
        <end position="918"/>
    </location>
</feature>
<feature type="compositionally biased region" description="Polar residues" evidence="1">
    <location>
        <begin position="384"/>
        <end position="399"/>
    </location>
</feature>
<feature type="compositionally biased region" description="Polar residues" evidence="1">
    <location>
        <begin position="348"/>
        <end position="360"/>
    </location>
</feature>
<gene>
    <name evidence="3" type="ORF">HK105_204368</name>
</gene>
<feature type="compositionally biased region" description="Low complexity" evidence="1">
    <location>
        <begin position="74"/>
        <end position="99"/>
    </location>
</feature>
<feature type="region of interest" description="Disordered" evidence="1">
    <location>
        <begin position="273"/>
        <end position="295"/>
    </location>
</feature>
<feature type="region of interest" description="Disordered" evidence="1">
    <location>
        <begin position="1"/>
        <end position="34"/>
    </location>
</feature>
<feature type="compositionally biased region" description="Low complexity" evidence="1">
    <location>
        <begin position="150"/>
        <end position="174"/>
    </location>
</feature>
<evidence type="ECO:0000313" key="3">
    <source>
        <dbReference type="EMBL" id="KAL2915945.1"/>
    </source>
</evidence>
<feature type="compositionally biased region" description="Polar residues" evidence="1">
    <location>
        <begin position="128"/>
        <end position="149"/>
    </location>
</feature>
<evidence type="ECO:0000313" key="4">
    <source>
        <dbReference type="Proteomes" id="UP001527925"/>
    </source>
</evidence>
<feature type="region of interest" description="Disordered" evidence="1">
    <location>
        <begin position="338"/>
        <end position="360"/>
    </location>
</feature>
<feature type="region of interest" description="Disordered" evidence="1">
    <location>
        <begin position="384"/>
        <end position="442"/>
    </location>
</feature>
<evidence type="ECO:0000256" key="1">
    <source>
        <dbReference type="SAM" id="MobiDB-lite"/>
    </source>
</evidence>
<proteinExistence type="predicted"/>
<feature type="compositionally biased region" description="Basic and acidic residues" evidence="1">
    <location>
        <begin position="834"/>
        <end position="849"/>
    </location>
</feature>
<reference evidence="3 4" key="1">
    <citation type="submission" date="2023-09" db="EMBL/GenBank/DDBJ databases">
        <title>Pangenome analysis of Batrachochytrium dendrobatidis and related Chytrids.</title>
        <authorList>
            <person name="Yacoub M.N."/>
            <person name="Stajich J.E."/>
            <person name="James T.Y."/>
        </authorList>
    </citation>
    <scope>NUCLEOTIDE SEQUENCE [LARGE SCALE GENOMIC DNA]</scope>
    <source>
        <strain evidence="3 4">JEL0888</strain>
    </source>
</reference>
<name>A0ABR4N8U3_9FUNG</name>
<keyword evidence="2" id="KW-0472">Membrane</keyword>
<keyword evidence="4" id="KW-1185">Reference proteome</keyword>
<feature type="compositionally biased region" description="Polar residues" evidence="1">
    <location>
        <begin position="418"/>
        <end position="428"/>
    </location>
</feature>
<dbReference type="EMBL" id="JADGIZ020000019">
    <property type="protein sequence ID" value="KAL2915945.1"/>
    <property type="molecule type" value="Genomic_DNA"/>
</dbReference>
<accession>A0ABR4N8U3</accession>
<feature type="compositionally biased region" description="Pro residues" evidence="1">
    <location>
        <begin position="941"/>
        <end position="960"/>
    </location>
</feature>
<comment type="caution">
    <text evidence="3">The sequence shown here is derived from an EMBL/GenBank/DDBJ whole genome shotgun (WGS) entry which is preliminary data.</text>
</comment>
<keyword evidence="2" id="KW-1133">Transmembrane helix</keyword>
<feature type="compositionally biased region" description="Low complexity" evidence="1">
    <location>
        <begin position="1"/>
        <end position="25"/>
    </location>
</feature>
<organism evidence="3 4">
    <name type="scientific">Polyrhizophydium stewartii</name>
    <dbReference type="NCBI Taxonomy" id="2732419"/>
    <lineage>
        <taxon>Eukaryota</taxon>
        <taxon>Fungi</taxon>
        <taxon>Fungi incertae sedis</taxon>
        <taxon>Chytridiomycota</taxon>
        <taxon>Chytridiomycota incertae sedis</taxon>
        <taxon>Chytridiomycetes</taxon>
        <taxon>Rhizophydiales</taxon>
        <taxon>Rhizophydiales incertae sedis</taxon>
        <taxon>Polyrhizophydium</taxon>
    </lineage>
</organism>
<feature type="region of interest" description="Disordered" evidence="1">
    <location>
        <begin position="492"/>
        <end position="516"/>
    </location>
</feature>
<evidence type="ECO:0000256" key="2">
    <source>
        <dbReference type="SAM" id="Phobius"/>
    </source>
</evidence>
<sequence>MPPAPSTAASAAAASPAVQNSAAAGKRPRAAPPSRLFSQISDGVAFVIVLVAVYYIGIHSQFSGSPGAAAKTKTSAQPVAPAPPTAHASASSHTNAAVHPRSAQHADARRSGQSLFASMFGHDDAGSESKNGGNPLPKQQQPSVSQNNHPQTQKQTPPLPQQQQQQPQQQPPQKSAQTDKPPEQPFSWDITSWKIFADDDIDLTVGSIISVFTIPNLEPVADNSNSGDGAVVTDDMARLAEMLAHADRIRRGDKGGESDEIAQQIARLTKMLEARRASTSSPSGRKRGAAESDGSLSVRDLLATLLAEGAEPGPSRATPSDDIYASLMEAIGRGFLADQLDGDAPGDSQRSQKSPPTDANAIQSAAANVVSVLSKFLAETQNQEIEAQRSTSNKRTAQAESLGRSPGASRADDKKRQSSSAHGETPRSSGGKADPARGSRSASKDFNVLKALAGILADSDAAQVDASPLMSTGVQKLVSTFFDMLPLADADASGADGASPKLSSKAAPNGHTSQAGDDVVGLAQESLSQLAAQISGAFEGFRSLLTDKPPAGGATNKPAASSSTGVKEDPIDALLKLVWSKQEKKNIGSFDTWADGIKAILADTQSEISPSGIKQASGSHLAWKPSTLFGAGILADDLSGMAIDSDVASTMAASLGSLGSLLAVSSSESGPKRGISAWLHALGSGGLGGFLADETAGQTMEIGTAKRIMNSLKSLLAEGTATAGASTATASNTATLSSGGFLADQSAHEMADSTMANLVMESFRSLLAESTATSPGPATATAQPSGANGFLADDGAGLLVDGDLAERILASLKSILAEGASNARPTAAPAQAHGGDKAQHQRKSHEPQQKEPTQNPLAAPFGLDGDVGAKMWAAVMGLLADKDLVRAADFKARGTPGDSGTTESGPDSGKLAEKHEIDPDTVRKIISAISSMLPEPSGISTPPPSQSPSQPQPQSQPQPMPEGVKAAAAADTNRDVPDPMAQMWRSMERFLAEQQA</sequence>
<feature type="region of interest" description="Disordered" evidence="1">
    <location>
        <begin position="65"/>
        <end position="187"/>
    </location>
</feature>